<organism evidence="2 3">
    <name type="scientific">Psilocybe cyanescens</name>
    <dbReference type="NCBI Taxonomy" id="93625"/>
    <lineage>
        <taxon>Eukaryota</taxon>
        <taxon>Fungi</taxon>
        <taxon>Dikarya</taxon>
        <taxon>Basidiomycota</taxon>
        <taxon>Agaricomycotina</taxon>
        <taxon>Agaricomycetes</taxon>
        <taxon>Agaricomycetidae</taxon>
        <taxon>Agaricales</taxon>
        <taxon>Agaricineae</taxon>
        <taxon>Strophariaceae</taxon>
        <taxon>Psilocybe</taxon>
    </lineage>
</organism>
<comment type="caution">
    <text evidence="2">The sequence shown here is derived from an EMBL/GenBank/DDBJ whole genome shotgun (WGS) entry which is preliminary data.</text>
</comment>
<dbReference type="EMBL" id="NHYD01003411">
    <property type="protein sequence ID" value="PPQ78651.1"/>
    <property type="molecule type" value="Genomic_DNA"/>
</dbReference>
<dbReference type="AlphaFoldDB" id="A0A409WJK6"/>
<feature type="compositionally biased region" description="Polar residues" evidence="1">
    <location>
        <begin position="158"/>
        <end position="176"/>
    </location>
</feature>
<proteinExistence type="predicted"/>
<accession>A0A409WJK6</accession>
<evidence type="ECO:0000313" key="3">
    <source>
        <dbReference type="Proteomes" id="UP000283269"/>
    </source>
</evidence>
<dbReference type="OrthoDB" id="2107640at2759"/>
<feature type="region of interest" description="Disordered" evidence="1">
    <location>
        <begin position="158"/>
        <end position="181"/>
    </location>
</feature>
<name>A0A409WJK6_PSICY</name>
<protein>
    <submittedName>
        <fullName evidence="2">Uncharacterized protein</fullName>
    </submittedName>
</protein>
<reference evidence="2 3" key="1">
    <citation type="journal article" date="2018" name="Evol. Lett.">
        <title>Horizontal gene cluster transfer increased hallucinogenic mushroom diversity.</title>
        <authorList>
            <person name="Reynolds H.T."/>
            <person name="Vijayakumar V."/>
            <person name="Gluck-Thaler E."/>
            <person name="Korotkin H.B."/>
            <person name="Matheny P.B."/>
            <person name="Slot J.C."/>
        </authorList>
    </citation>
    <scope>NUCLEOTIDE SEQUENCE [LARGE SCALE GENOMIC DNA]</scope>
    <source>
        <strain evidence="2 3">2631</strain>
    </source>
</reference>
<dbReference type="InParanoid" id="A0A409WJK6"/>
<evidence type="ECO:0000313" key="2">
    <source>
        <dbReference type="EMBL" id="PPQ78651.1"/>
    </source>
</evidence>
<evidence type="ECO:0000256" key="1">
    <source>
        <dbReference type="SAM" id="MobiDB-lite"/>
    </source>
</evidence>
<dbReference type="Proteomes" id="UP000283269">
    <property type="component" value="Unassembled WGS sequence"/>
</dbReference>
<keyword evidence="3" id="KW-1185">Reference proteome</keyword>
<sequence>MVLPLLLSDPSTVLRYGDLGRTSLHCLHVVHSMERALSIFFEALTYGDMETQATPPSLSLSAFDAHVGDCACQTRAQMFWDLVALYRKQENRQILADAISSLKKIKVNTAELLEEIELSHGKPRNPKLMLLVNHMAIWERIGFHAFLDLATKSPEETNSVSKDTLESQASKVPTQRSGHRRRDIAVDTDWNPHDIVSITRLLTMCNLLSEFRFANIEAGPPTRVKVRVDLQLMYERNAKELENLKLTGKRALNYHIKAHEKMNRQTEAMQIYVSRATANWVKQTAVKERDLWSCFPEEFIATSHRKITCISSYASFLLVRDAWIKFNIPILLMVQHFCSHGGYRNVYCRIVPNPMADISKNEYSAIGEDHWFDTEVLTLEQVASSPWGKTPHTIMVGMSCQGTIEDFKLRLLDSQQGLLPLHHRCGQADECALAIERTNISRLVSHFFAQHEQFPFALPGGENEFDRVGRALHRSLGEDAETAYNEAQSGADKFGTGRSTSLATLEHIFLEYPSILARNMKEVGESPQVLGCQLE</sequence>
<gene>
    <name evidence="2" type="ORF">CVT25_010545</name>
</gene>
<dbReference type="STRING" id="93625.A0A409WJK6"/>